<dbReference type="Gene3D" id="3.20.20.140">
    <property type="entry name" value="Metal-dependent hydrolases"/>
    <property type="match status" value="1"/>
</dbReference>
<dbReference type="SUPFAM" id="SSF51556">
    <property type="entry name" value="Metallo-dependent hydrolases"/>
    <property type="match status" value="1"/>
</dbReference>
<evidence type="ECO:0000259" key="1">
    <source>
        <dbReference type="Pfam" id="PF04909"/>
    </source>
</evidence>
<proteinExistence type="predicted"/>
<dbReference type="InterPro" id="IPR032466">
    <property type="entry name" value="Metal_Hydrolase"/>
</dbReference>
<dbReference type="InterPro" id="IPR052358">
    <property type="entry name" value="Aro_Compnd_Degr_Hydrolases"/>
</dbReference>
<dbReference type="Pfam" id="PF04909">
    <property type="entry name" value="Amidohydro_2"/>
    <property type="match status" value="1"/>
</dbReference>
<dbReference type="PANTHER" id="PTHR35563:SF2">
    <property type="entry name" value="BARREL METAL-DEPENDENT HYDROLASE, PUTATIVE (AFU_ORTHOLOGUE AFUA_1G16240)-RELATED"/>
    <property type="match status" value="1"/>
</dbReference>
<feature type="domain" description="Amidohydrolase-related" evidence="1">
    <location>
        <begin position="21"/>
        <end position="289"/>
    </location>
</feature>
<dbReference type="AlphaFoldDB" id="A0A7W2KH74"/>
<evidence type="ECO:0000313" key="2">
    <source>
        <dbReference type="EMBL" id="MBA6098453.1"/>
    </source>
</evidence>
<dbReference type="GO" id="GO:0016787">
    <property type="term" value="F:hydrolase activity"/>
    <property type="evidence" value="ECO:0007669"/>
    <property type="project" value="UniProtKB-KW"/>
</dbReference>
<name>A0A7W2KH74_9PSED</name>
<reference evidence="2 3" key="1">
    <citation type="submission" date="2020-07" db="EMBL/GenBank/DDBJ databases">
        <title>Diversity of carbapenemase encoding genes among Pseudomonas putida group clinical isolates in a tertiary Brazilian hospital.</title>
        <authorList>
            <person name="Alberto-Lei F."/>
            <person name="Nodari C.S."/>
            <person name="Streling A.P."/>
            <person name="Paulino J.T."/>
            <person name="Bessa-Neto F.O."/>
            <person name="Cayo R."/>
            <person name="Gales A.C."/>
        </authorList>
    </citation>
    <scope>NUCLEOTIDE SEQUENCE [LARGE SCALE GENOMIC DNA]</scope>
    <source>
        <strain evidence="2 3">12815</strain>
    </source>
</reference>
<comment type="caution">
    <text evidence="2">The sequence shown here is derived from an EMBL/GenBank/DDBJ whole genome shotgun (WGS) entry which is preliminary data.</text>
</comment>
<keyword evidence="2" id="KW-0378">Hydrolase</keyword>
<dbReference type="EMBL" id="JACGCX010000009">
    <property type="protein sequence ID" value="MBA6098453.1"/>
    <property type="molecule type" value="Genomic_DNA"/>
</dbReference>
<gene>
    <name evidence="2" type="ORF">H4C80_15120</name>
</gene>
<dbReference type="Proteomes" id="UP000545074">
    <property type="component" value="Unassembled WGS sequence"/>
</dbReference>
<protein>
    <submittedName>
        <fullName evidence="2">Amidohydrolase family protein</fullName>
    </submittedName>
</protein>
<organism evidence="2 3">
    <name type="scientific">Pseudomonas juntendi</name>
    <dbReference type="NCBI Taxonomy" id="2666183"/>
    <lineage>
        <taxon>Bacteria</taxon>
        <taxon>Pseudomonadati</taxon>
        <taxon>Pseudomonadota</taxon>
        <taxon>Gammaproteobacteria</taxon>
        <taxon>Pseudomonadales</taxon>
        <taxon>Pseudomonadaceae</taxon>
        <taxon>Pseudomonas</taxon>
    </lineage>
</organism>
<evidence type="ECO:0000313" key="3">
    <source>
        <dbReference type="Proteomes" id="UP000545074"/>
    </source>
</evidence>
<dbReference type="RefSeq" id="WP_182389663.1">
    <property type="nucleotide sequence ID" value="NZ_JACGCX010000009.1"/>
</dbReference>
<dbReference type="InterPro" id="IPR006680">
    <property type="entry name" value="Amidohydro-rel"/>
</dbReference>
<sequence length="295" mass="32224">MDTIEPRMPAHTARSVPAGACDVHCHVFGPLDTFATGPATYAIPLAAPSVYRQMLDSVGLDRGVLVQPAPYGTDTRALVNALGELAGRARGIAVADGSISDASLDNLHQAGVRGLRFIEMLDPSSGKRYAGSIGVDTLCQLAPRMRERGWHAHIWAKAQDCPRVFETVRHLDMPIVFDHMGQFDVAAGVEGAAFQQFLALLDSGQVWAKLSLCRVSRQAPAYAELQPFHQALVNKRPDRLLWGSDWPFVRMAEQSPDVGQLLDVFMNWVGDEAIIRQILVDNPAHLFGFDSKESA</sequence>
<accession>A0A7W2KH74</accession>
<dbReference type="PANTHER" id="PTHR35563">
    <property type="entry name" value="BARREL METAL-DEPENDENT HYDROLASE, PUTATIVE (AFU_ORTHOLOGUE AFUA_1G16240)-RELATED"/>
    <property type="match status" value="1"/>
</dbReference>